<organism evidence="13 14">
    <name type="scientific">Mycobacterium cookii</name>
    <dbReference type="NCBI Taxonomy" id="1775"/>
    <lineage>
        <taxon>Bacteria</taxon>
        <taxon>Bacillati</taxon>
        <taxon>Actinomycetota</taxon>
        <taxon>Actinomycetes</taxon>
        <taxon>Mycobacteriales</taxon>
        <taxon>Mycobacteriaceae</taxon>
        <taxon>Mycobacterium</taxon>
    </lineage>
</organism>
<dbReference type="EMBL" id="AP022569">
    <property type="protein sequence ID" value="BBX46474.1"/>
    <property type="molecule type" value="Genomic_DNA"/>
</dbReference>
<feature type="compositionally biased region" description="Polar residues" evidence="10">
    <location>
        <begin position="11"/>
        <end position="20"/>
    </location>
</feature>
<keyword evidence="3 11" id="KW-0812">Transmembrane</keyword>
<evidence type="ECO:0000256" key="7">
    <source>
        <dbReference type="ARBA" id="ARBA00023004"/>
    </source>
</evidence>
<dbReference type="GO" id="GO:0006631">
    <property type="term" value="P:fatty acid metabolic process"/>
    <property type="evidence" value="ECO:0007669"/>
    <property type="project" value="UniProtKB-KW"/>
</dbReference>
<evidence type="ECO:0000259" key="12">
    <source>
        <dbReference type="Pfam" id="PF00487"/>
    </source>
</evidence>
<evidence type="ECO:0000256" key="1">
    <source>
        <dbReference type="ARBA" id="ARBA00004141"/>
    </source>
</evidence>
<feature type="transmembrane region" description="Helical" evidence="11">
    <location>
        <begin position="194"/>
        <end position="218"/>
    </location>
</feature>
<evidence type="ECO:0000256" key="2">
    <source>
        <dbReference type="ARBA" id="ARBA00008749"/>
    </source>
</evidence>
<dbReference type="KEGG" id="mcoo:MCOO_24890"/>
<comment type="subcellular location">
    <subcellularLocation>
        <location evidence="1">Membrane</location>
        <topology evidence="1">Multi-pass membrane protein</topology>
    </subcellularLocation>
</comment>
<keyword evidence="9 11" id="KW-0472">Membrane</keyword>
<accession>A0A7I7KXE2</accession>
<feature type="domain" description="Fatty acid desaturase" evidence="12">
    <location>
        <begin position="73"/>
        <end position="291"/>
    </location>
</feature>
<keyword evidence="7" id="KW-0408">Iron</keyword>
<protein>
    <submittedName>
        <fullName evidence="13">Fatty acid desaturase</fullName>
    </submittedName>
</protein>
<evidence type="ECO:0000256" key="4">
    <source>
        <dbReference type="ARBA" id="ARBA00022832"/>
    </source>
</evidence>
<proteinExistence type="inferred from homology"/>
<evidence type="ECO:0000256" key="11">
    <source>
        <dbReference type="SAM" id="Phobius"/>
    </source>
</evidence>
<keyword evidence="4" id="KW-0276">Fatty acid metabolism</keyword>
<dbReference type="GO" id="GO:0016717">
    <property type="term" value="F:oxidoreductase activity, acting on paired donors, with oxidation of a pair of donors resulting in the reduction of molecular oxygen to two molecules of water"/>
    <property type="evidence" value="ECO:0007669"/>
    <property type="project" value="InterPro"/>
</dbReference>
<evidence type="ECO:0000256" key="6">
    <source>
        <dbReference type="ARBA" id="ARBA00023002"/>
    </source>
</evidence>
<dbReference type="Pfam" id="PF00487">
    <property type="entry name" value="FA_desaturase"/>
    <property type="match status" value="1"/>
</dbReference>
<dbReference type="GO" id="GO:0016020">
    <property type="term" value="C:membrane"/>
    <property type="evidence" value="ECO:0007669"/>
    <property type="project" value="UniProtKB-SubCell"/>
</dbReference>
<dbReference type="PRINTS" id="PR00075">
    <property type="entry name" value="FACDDSATRASE"/>
</dbReference>
<evidence type="ECO:0000313" key="13">
    <source>
        <dbReference type="EMBL" id="BBX46474.1"/>
    </source>
</evidence>
<keyword evidence="6" id="KW-0560">Oxidoreductase</keyword>
<dbReference type="AlphaFoldDB" id="A0A7I7KXE2"/>
<evidence type="ECO:0000256" key="9">
    <source>
        <dbReference type="ARBA" id="ARBA00023136"/>
    </source>
</evidence>
<keyword evidence="14" id="KW-1185">Reference proteome</keyword>
<evidence type="ECO:0000313" key="14">
    <source>
        <dbReference type="Proteomes" id="UP000465866"/>
    </source>
</evidence>
<dbReference type="PANTHER" id="PTHR11351">
    <property type="entry name" value="ACYL-COA DESATURASE"/>
    <property type="match status" value="1"/>
</dbReference>
<feature type="transmembrane region" description="Helical" evidence="11">
    <location>
        <begin position="105"/>
        <end position="123"/>
    </location>
</feature>
<gene>
    <name evidence="13" type="ORF">MCOO_24890</name>
</gene>
<evidence type="ECO:0000256" key="8">
    <source>
        <dbReference type="ARBA" id="ARBA00023098"/>
    </source>
</evidence>
<dbReference type="CDD" id="cd03505">
    <property type="entry name" value="Delta9-FADS-like"/>
    <property type="match status" value="1"/>
</dbReference>
<feature type="region of interest" description="Disordered" evidence="10">
    <location>
        <begin position="1"/>
        <end position="20"/>
    </location>
</feature>
<comment type="similarity">
    <text evidence="2">Belongs to the fatty acid desaturase type 2 family.</text>
</comment>
<sequence length="339" mass="36970">MTAEMHDAAMSSPTPSSGQGESLAKAILQLNPTSARAKRVVALVTIGIPALGFGFGVYLVAAGRATVVDYVLFGVFYAIQMFGITIGFHRYVAHKSFKTSRFFEGVLMIAGSMALEGPLLFWVSTHRRHHRYADEQGDPHSPNLSGGTIGGKLKGLWYAHIPWMFSDQESRATVFAPDVLRDRRLYSYNRSYPIWGLAGLLVPAAIGWTVGGTVAAALSGFIFGGLARVFVANQAAWCVGSVSHMIGSRPFANRDDSANNWPVAFFTFGEGLQNNHHAFPGAYRHGMRWWEPDLSGWVIAVLAKSHIVWDLHMPSRAAIDHRLRRNRATAAAVSAQGEG</sequence>
<dbReference type="PANTHER" id="PTHR11351:SF3">
    <property type="entry name" value="BLL4393 PROTEIN"/>
    <property type="match status" value="1"/>
</dbReference>
<feature type="transmembrane region" description="Helical" evidence="11">
    <location>
        <begin position="40"/>
        <end position="61"/>
    </location>
</feature>
<feature type="transmembrane region" description="Helical" evidence="11">
    <location>
        <begin position="67"/>
        <end position="93"/>
    </location>
</feature>
<keyword evidence="8" id="KW-0443">Lipid metabolism</keyword>
<name>A0A7I7KXE2_9MYCO</name>
<evidence type="ECO:0000256" key="5">
    <source>
        <dbReference type="ARBA" id="ARBA00022989"/>
    </source>
</evidence>
<dbReference type="InterPro" id="IPR005804">
    <property type="entry name" value="FA_desaturase_dom"/>
</dbReference>
<evidence type="ECO:0000256" key="3">
    <source>
        <dbReference type="ARBA" id="ARBA00022692"/>
    </source>
</evidence>
<evidence type="ECO:0000256" key="10">
    <source>
        <dbReference type="SAM" id="MobiDB-lite"/>
    </source>
</evidence>
<dbReference type="InterPro" id="IPR015876">
    <property type="entry name" value="Acyl-CoA_DS"/>
</dbReference>
<dbReference type="Proteomes" id="UP000465866">
    <property type="component" value="Chromosome"/>
</dbReference>
<keyword evidence="5 11" id="KW-1133">Transmembrane helix</keyword>
<reference evidence="13 14" key="1">
    <citation type="journal article" date="2019" name="Emerg. Microbes Infect.">
        <title>Comprehensive subspecies identification of 175 nontuberculous mycobacteria species based on 7547 genomic profiles.</title>
        <authorList>
            <person name="Matsumoto Y."/>
            <person name="Kinjo T."/>
            <person name="Motooka D."/>
            <person name="Nabeya D."/>
            <person name="Jung N."/>
            <person name="Uechi K."/>
            <person name="Horii T."/>
            <person name="Iida T."/>
            <person name="Fujita J."/>
            <person name="Nakamura S."/>
        </authorList>
    </citation>
    <scope>NUCLEOTIDE SEQUENCE [LARGE SCALE GENOMIC DNA]</scope>
    <source>
        <strain evidence="13 14">JCM 12404</strain>
    </source>
</reference>